<proteinExistence type="predicted"/>
<dbReference type="SUPFAM" id="SSF54236">
    <property type="entry name" value="Ubiquitin-like"/>
    <property type="match status" value="1"/>
</dbReference>
<sequence>MYEIKKYYPHFDGIIYEGEEEIFIDDVVNVVPSNNGHIRNQNHQNENLNFNHNQNPNLHAKVDEENSTRLDSVPIWVQGEKRWISGVNEHTTCGDLVNVLLSGLDEGKKKEEMS</sequence>
<dbReference type="Proteomes" id="UP000015102">
    <property type="component" value="Unassembled WGS sequence"/>
</dbReference>
<dbReference type="AlphaFoldDB" id="T1GKH7"/>
<dbReference type="Gene3D" id="3.10.20.90">
    <property type="entry name" value="Phosphatidylinositol 3-kinase Catalytic Subunit, Chain A, domain 1"/>
    <property type="match status" value="1"/>
</dbReference>
<reference evidence="1" key="2">
    <citation type="submission" date="2015-06" db="UniProtKB">
        <authorList>
            <consortium name="EnsemblMetazoa"/>
        </authorList>
    </citation>
    <scope>IDENTIFICATION</scope>
</reference>
<dbReference type="InterPro" id="IPR029071">
    <property type="entry name" value="Ubiquitin-like_domsf"/>
</dbReference>
<dbReference type="EnsemblMetazoa" id="MESCA004000-RA">
    <property type="protein sequence ID" value="MESCA004000-PA"/>
    <property type="gene ID" value="MESCA004000"/>
</dbReference>
<keyword evidence="2" id="KW-1185">Reference proteome</keyword>
<dbReference type="EMBL" id="CAQQ02200148">
    <property type="status" value="NOT_ANNOTATED_CDS"/>
    <property type="molecule type" value="Genomic_DNA"/>
</dbReference>
<name>T1GKH7_MEGSC</name>
<evidence type="ECO:0000313" key="1">
    <source>
        <dbReference type="EnsemblMetazoa" id="MESCA004000-PA"/>
    </source>
</evidence>
<protein>
    <submittedName>
        <fullName evidence="1">Uncharacterized protein</fullName>
    </submittedName>
</protein>
<evidence type="ECO:0000313" key="2">
    <source>
        <dbReference type="Proteomes" id="UP000015102"/>
    </source>
</evidence>
<organism evidence="1 2">
    <name type="scientific">Megaselia scalaris</name>
    <name type="common">Humpbacked fly</name>
    <name type="synonym">Phora scalaris</name>
    <dbReference type="NCBI Taxonomy" id="36166"/>
    <lineage>
        <taxon>Eukaryota</taxon>
        <taxon>Metazoa</taxon>
        <taxon>Ecdysozoa</taxon>
        <taxon>Arthropoda</taxon>
        <taxon>Hexapoda</taxon>
        <taxon>Insecta</taxon>
        <taxon>Pterygota</taxon>
        <taxon>Neoptera</taxon>
        <taxon>Endopterygota</taxon>
        <taxon>Diptera</taxon>
        <taxon>Brachycera</taxon>
        <taxon>Muscomorpha</taxon>
        <taxon>Platypezoidea</taxon>
        <taxon>Phoridae</taxon>
        <taxon>Megaseliini</taxon>
        <taxon>Megaselia</taxon>
    </lineage>
</organism>
<accession>T1GKH7</accession>
<reference evidence="2" key="1">
    <citation type="submission" date="2013-02" db="EMBL/GenBank/DDBJ databases">
        <authorList>
            <person name="Hughes D."/>
        </authorList>
    </citation>
    <scope>NUCLEOTIDE SEQUENCE</scope>
    <source>
        <strain>Durham</strain>
        <strain evidence="2">NC isolate 2 -- Noor lab</strain>
    </source>
</reference>
<dbReference type="HOGENOM" id="CLU_2123905_0_0_1"/>